<gene>
    <name evidence="2" type="ORF">WMSIL1_LOCUS8177</name>
</gene>
<dbReference type="AlphaFoldDB" id="A0A564YNU3"/>
<evidence type="ECO:0000256" key="1">
    <source>
        <dbReference type="SAM" id="MobiDB-lite"/>
    </source>
</evidence>
<organism evidence="2 3">
    <name type="scientific">Hymenolepis diminuta</name>
    <name type="common">Rat tapeworm</name>
    <dbReference type="NCBI Taxonomy" id="6216"/>
    <lineage>
        <taxon>Eukaryota</taxon>
        <taxon>Metazoa</taxon>
        <taxon>Spiralia</taxon>
        <taxon>Lophotrochozoa</taxon>
        <taxon>Platyhelminthes</taxon>
        <taxon>Cestoda</taxon>
        <taxon>Eucestoda</taxon>
        <taxon>Cyclophyllidea</taxon>
        <taxon>Hymenolepididae</taxon>
        <taxon>Hymenolepis</taxon>
    </lineage>
</organism>
<feature type="compositionally biased region" description="Basic residues" evidence="1">
    <location>
        <begin position="13"/>
        <end position="27"/>
    </location>
</feature>
<keyword evidence="3" id="KW-1185">Reference proteome</keyword>
<sequence length="240" mass="27843">MQISLDNSGSTHPNRKRRRRRAKRKNTQRQSQKSDETPQSAEDHIQPLKESEKESGDNPPSTSVCVSNEEITEGSVKEGTGSPESQKRKRKRKKKRKGKKDTSHNEDDSGISNSNATDYTGPYGELYMSTDNLFTKLSDELPTINKAIQSFDSSKGKEIDHLTWHLEIVQKSTKSKKKPFQRYNEQLDAWYSFMVLLRYYISYYGDQNSKIQFKEYVKNLANEILKMKLQFEDTQPVLNY</sequence>
<protein>
    <submittedName>
        <fullName evidence="2">Uncharacterized protein</fullName>
    </submittedName>
</protein>
<feature type="region of interest" description="Disordered" evidence="1">
    <location>
        <begin position="1"/>
        <end position="120"/>
    </location>
</feature>
<reference evidence="2 3" key="1">
    <citation type="submission" date="2019-07" db="EMBL/GenBank/DDBJ databases">
        <authorList>
            <person name="Jastrzebski P J."/>
            <person name="Paukszto L."/>
            <person name="Jastrzebski P J."/>
        </authorList>
    </citation>
    <scope>NUCLEOTIDE SEQUENCE [LARGE SCALE GENOMIC DNA]</scope>
    <source>
        <strain evidence="2 3">WMS-il1</strain>
    </source>
</reference>
<dbReference type="Proteomes" id="UP000321570">
    <property type="component" value="Unassembled WGS sequence"/>
</dbReference>
<name>A0A564YNU3_HYMDI</name>
<evidence type="ECO:0000313" key="2">
    <source>
        <dbReference type="EMBL" id="VUZ48905.1"/>
    </source>
</evidence>
<feature type="compositionally biased region" description="Basic and acidic residues" evidence="1">
    <location>
        <begin position="32"/>
        <end position="56"/>
    </location>
</feature>
<accession>A0A564YNU3</accession>
<dbReference type="EMBL" id="CABIJS010000321">
    <property type="protein sequence ID" value="VUZ48905.1"/>
    <property type="molecule type" value="Genomic_DNA"/>
</dbReference>
<proteinExistence type="predicted"/>
<evidence type="ECO:0000313" key="3">
    <source>
        <dbReference type="Proteomes" id="UP000321570"/>
    </source>
</evidence>
<feature type="compositionally biased region" description="Polar residues" evidence="1">
    <location>
        <begin position="1"/>
        <end position="12"/>
    </location>
</feature>
<feature type="compositionally biased region" description="Basic residues" evidence="1">
    <location>
        <begin position="87"/>
        <end position="99"/>
    </location>
</feature>